<evidence type="ECO:0000313" key="2">
    <source>
        <dbReference type="Proteomes" id="UP000736335"/>
    </source>
</evidence>
<dbReference type="Proteomes" id="UP000736335">
    <property type="component" value="Unassembled WGS sequence"/>
</dbReference>
<name>A0A9P6H8S8_9AGAM</name>
<proteinExistence type="predicted"/>
<dbReference type="EMBL" id="WIUZ02000016">
    <property type="protein sequence ID" value="KAF9780601.1"/>
    <property type="molecule type" value="Genomic_DNA"/>
</dbReference>
<evidence type="ECO:0000313" key="1">
    <source>
        <dbReference type="EMBL" id="KAF9780601.1"/>
    </source>
</evidence>
<keyword evidence="2" id="KW-1185">Reference proteome</keyword>
<accession>A0A9P6H8S8</accession>
<dbReference type="AlphaFoldDB" id="A0A9P6H8S8"/>
<gene>
    <name evidence="1" type="ORF">BJ322DRAFT_1112591</name>
</gene>
<sequence length="182" mass="20406">MGPGVCHAALDNSCSGWNWKKMLGLGPLLEKNLAKAADTASRQCQVADNFTATFPREAIQDWTCMVREWEADPSYPNPYISRENASKVSKARLQLTWEEVAEAERGKETLHKVSPSIFIRAGLELEDQQYGLQSAFAGKAHSNAQKATLLERQIALLHQINKWRELQAVYMPGVPLLVTTFY</sequence>
<organism evidence="1 2">
    <name type="scientific">Thelephora terrestris</name>
    <dbReference type="NCBI Taxonomy" id="56493"/>
    <lineage>
        <taxon>Eukaryota</taxon>
        <taxon>Fungi</taxon>
        <taxon>Dikarya</taxon>
        <taxon>Basidiomycota</taxon>
        <taxon>Agaricomycotina</taxon>
        <taxon>Agaricomycetes</taxon>
        <taxon>Thelephorales</taxon>
        <taxon>Thelephoraceae</taxon>
        <taxon>Thelephora</taxon>
    </lineage>
</organism>
<reference evidence="1" key="1">
    <citation type="journal article" date="2020" name="Nat. Commun.">
        <title>Large-scale genome sequencing of mycorrhizal fungi provides insights into the early evolution of symbiotic traits.</title>
        <authorList>
            <person name="Miyauchi S."/>
            <person name="Kiss E."/>
            <person name="Kuo A."/>
            <person name="Drula E."/>
            <person name="Kohler A."/>
            <person name="Sanchez-Garcia M."/>
            <person name="Morin E."/>
            <person name="Andreopoulos B."/>
            <person name="Barry K.W."/>
            <person name="Bonito G."/>
            <person name="Buee M."/>
            <person name="Carver A."/>
            <person name="Chen C."/>
            <person name="Cichocki N."/>
            <person name="Clum A."/>
            <person name="Culley D."/>
            <person name="Crous P.W."/>
            <person name="Fauchery L."/>
            <person name="Girlanda M."/>
            <person name="Hayes R.D."/>
            <person name="Keri Z."/>
            <person name="LaButti K."/>
            <person name="Lipzen A."/>
            <person name="Lombard V."/>
            <person name="Magnuson J."/>
            <person name="Maillard F."/>
            <person name="Murat C."/>
            <person name="Nolan M."/>
            <person name="Ohm R.A."/>
            <person name="Pangilinan J."/>
            <person name="Pereira M.F."/>
            <person name="Perotto S."/>
            <person name="Peter M."/>
            <person name="Pfister S."/>
            <person name="Riley R."/>
            <person name="Sitrit Y."/>
            <person name="Stielow J.B."/>
            <person name="Szollosi G."/>
            <person name="Zifcakova L."/>
            <person name="Stursova M."/>
            <person name="Spatafora J.W."/>
            <person name="Tedersoo L."/>
            <person name="Vaario L.M."/>
            <person name="Yamada A."/>
            <person name="Yan M."/>
            <person name="Wang P."/>
            <person name="Xu J."/>
            <person name="Bruns T."/>
            <person name="Baldrian P."/>
            <person name="Vilgalys R."/>
            <person name="Dunand C."/>
            <person name="Henrissat B."/>
            <person name="Grigoriev I.V."/>
            <person name="Hibbett D."/>
            <person name="Nagy L.G."/>
            <person name="Martin F.M."/>
        </authorList>
    </citation>
    <scope>NUCLEOTIDE SEQUENCE</scope>
    <source>
        <strain evidence="1">UH-Tt-Lm1</strain>
    </source>
</reference>
<comment type="caution">
    <text evidence="1">The sequence shown here is derived from an EMBL/GenBank/DDBJ whole genome shotgun (WGS) entry which is preliminary data.</text>
</comment>
<reference evidence="1" key="2">
    <citation type="submission" date="2020-11" db="EMBL/GenBank/DDBJ databases">
        <authorList>
            <consortium name="DOE Joint Genome Institute"/>
            <person name="Kuo A."/>
            <person name="Miyauchi S."/>
            <person name="Kiss E."/>
            <person name="Drula E."/>
            <person name="Kohler A."/>
            <person name="Sanchez-Garcia M."/>
            <person name="Andreopoulos B."/>
            <person name="Barry K.W."/>
            <person name="Bonito G."/>
            <person name="Buee M."/>
            <person name="Carver A."/>
            <person name="Chen C."/>
            <person name="Cichocki N."/>
            <person name="Clum A."/>
            <person name="Culley D."/>
            <person name="Crous P.W."/>
            <person name="Fauchery L."/>
            <person name="Girlanda M."/>
            <person name="Hayes R."/>
            <person name="Keri Z."/>
            <person name="Labutti K."/>
            <person name="Lipzen A."/>
            <person name="Lombard V."/>
            <person name="Magnuson J."/>
            <person name="Maillard F."/>
            <person name="Morin E."/>
            <person name="Murat C."/>
            <person name="Nolan M."/>
            <person name="Ohm R."/>
            <person name="Pangilinan J."/>
            <person name="Pereira M."/>
            <person name="Perotto S."/>
            <person name="Peter M."/>
            <person name="Riley R."/>
            <person name="Sitrit Y."/>
            <person name="Stielow B."/>
            <person name="Szollosi G."/>
            <person name="Zifcakova L."/>
            <person name="Stursova M."/>
            <person name="Spatafora J.W."/>
            <person name="Tedersoo L."/>
            <person name="Vaario L.-M."/>
            <person name="Yamada A."/>
            <person name="Yan M."/>
            <person name="Wang P."/>
            <person name="Xu J."/>
            <person name="Bruns T."/>
            <person name="Baldrian P."/>
            <person name="Vilgalys R."/>
            <person name="Henrissat B."/>
            <person name="Grigoriev I.V."/>
            <person name="Hibbett D."/>
            <person name="Nagy L.G."/>
            <person name="Martin F.M."/>
        </authorList>
    </citation>
    <scope>NUCLEOTIDE SEQUENCE</scope>
    <source>
        <strain evidence="1">UH-Tt-Lm1</strain>
    </source>
</reference>
<protein>
    <submittedName>
        <fullName evidence="1">Uncharacterized protein</fullName>
    </submittedName>
</protein>
<dbReference type="OrthoDB" id="3257768at2759"/>